<evidence type="ECO:0000256" key="3">
    <source>
        <dbReference type="ARBA" id="ARBA00022692"/>
    </source>
</evidence>
<dbReference type="Proteomes" id="UP000298358">
    <property type="component" value="Unassembled WGS sequence"/>
</dbReference>
<evidence type="ECO:0000256" key="2">
    <source>
        <dbReference type="ARBA" id="ARBA00022448"/>
    </source>
</evidence>
<keyword evidence="5 6" id="KW-0472">Membrane</keyword>
<dbReference type="AlphaFoldDB" id="A0A4Y9FTA3"/>
<reference evidence="8 9" key="1">
    <citation type="submission" date="2019-03" db="EMBL/GenBank/DDBJ databases">
        <title>Diversity of the mouse oral microbiome.</title>
        <authorList>
            <person name="Joseph S."/>
            <person name="Aduse-Opoku J."/>
            <person name="Curtis M."/>
            <person name="Wade W."/>
            <person name="Hashim A."/>
        </authorList>
    </citation>
    <scope>NUCLEOTIDE SEQUENCE [LARGE SCALE GENOMIC DNA]</scope>
    <source>
        <strain evidence="8 9">P1012</strain>
    </source>
</reference>
<dbReference type="RefSeq" id="WP_135115152.1">
    <property type="nucleotide sequence ID" value="NZ_JADGLL010000036.1"/>
</dbReference>
<dbReference type="EMBL" id="SPQB01000036">
    <property type="protein sequence ID" value="TFU32082.1"/>
    <property type="molecule type" value="Genomic_DNA"/>
</dbReference>
<keyword evidence="2" id="KW-0813">Transport</keyword>
<dbReference type="GO" id="GO:0008324">
    <property type="term" value="F:monoatomic cation transmembrane transporter activity"/>
    <property type="evidence" value="ECO:0007669"/>
    <property type="project" value="InterPro"/>
</dbReference>
<keyword evidence="3 6" id="KW-0812">Transmembrane</keyword>
<dbReference type="InterPro" id="IPR027469">
    <property type="entry name" value="Cation_efflux_TMD_sf"/>
</dbReference>
<feature type="transmembrane region" description="Helical" evidence="6">
    <location>
        <begin position="21"/>
        <end position="45"/>
    </location>
</feature>
<dbReference type="Gene3D" id="1.20.1510.10">
    <property type="entry name" value="Cation efflux protein transmembrane domain"/>
    <property type="match status" value="1"/>
</dbReference>
<dbReference type="Pfam" id="PF01545">
    <property type="entry name" value="Cation_efflux"/>
    <property type="match status" value="1"/>
</dbReference>
<proteinExistence type="predicted"/>
<evidence type="ECO:0000256" key="4">
    <source>
        <dbReference type="ARBA" id="ARBA00022989"/>
    </source>
</evidence>
<evidence type="ECO:0000259" key="7">
    <source>
        <dbReference type="Pfam" id="PF01545"/>
    </source>
</evidence>
<feature type="transmembrane region" description="Helical" evidence="6">
    <location>
        <begin position="57"/>
        <end position="73"/>
    </location>
</feature>
<evidence type="ECO:0000313" key="8">
    <source>
        <dbReference type="EMBL" id="TFU32082.1"/>
    </source>
</evidence>
<keyword evidence="4 6" id="KW-1133">Transmembrane helix</keyword>
<keyword evidence="9" id="KW-1185">Reference proteome</keyword>
<comment type="subcellular location">
    <subcellularLocation>
        <location evidence="1">Membrane</location>
        <topology evidence="1">Multi-pass membrane protein</topology>
    </subcellularLocation>
</comment>
<evidence type="ECO:0000256" key="1">
    <source>
        <dbReference type="ARBA" id="ARBA00004141"/>
    </source>
</evidence>
<sequence length="325" mass="35243">MTGRLGRTDLPAEQRHALRKAVRVEIFTIGYTVVTIALIALVVGSSQAMRTAWIEDMLSLLPQIAFLVALVFIRRRPGRTFPFGMHRAMGVGHLVAGVALLIVGGNLAVEAVVGFVRGEHPTIGTVNLFGHTIWLGWLMIGVMSLIVIGPLFYGPYKAKLAGPLHNKLLHADAAMAKADWQTTVASIVGVGGVGLGIWWLDSAAALFISLGILWDGWRNTVTAVGDLIDKRATTYDTKAVHPVIADVLGLVRGTRGVADAAVRVRDLGQVLHVEVFVVLRRRRADVAQLERLRERIVGLDWKMQDVVVIPVSSLPDEATARVDPT</sequence>
<dbReference type="InterPro" id="IPR050291">
    <property type="entry name" value="CDF_Transporter"/>
</dbReference>
<dbReference type="OrthoDB" id="9806522at2"/>
<feature type="domain" description="Cation efflux protein transmembrane" evidence="7">
    <location>
        <begin position="34"/>
        <end position="227"/>
    </location>
</feature>
<organism evidence="8 9">
    <name type="scientific">Microbacterium paludicola</name>
    <dbReference type="NCBI Taxonomy" id="300019"/>
    <lineage>
        <taxon>Bacteria</taxon>
        <taxon>Bacillati</taxon>
        <taxon>Actinomycetota</taxon>
        <taxon>Actinomycetes</taxon>
        <taxon>Micrococcales</taxon>
        <taxon>Microbacteriaceae</taxon>
        <taxon>Microbacterium</taxon>
    </lineage>
</organism>
<dbReference type="SUPFAM" id="SSF161111">
    <property type="entry name" value="Cation efflux protein transmembrane domain-like"/>
    <property type="match status" value="1"/>
</dbReference>
<dbReference type="PANTHER" id="PTHR43840">
    <property type="entry name" value="MITOCHONDRIAL METAL TRANSPORTER 1-RELATED"/>
    <property type="match status" value="1"/>
</dbReference>
<feature type="transmembrane region" description="Helical" evidence="6">
    <location>
        <begin position="94"/>
        <end position="116"/>
    </location>
</feature>
<comment type="caution">
    <text evidence="8">The sequence shown here is derived from an EMBL/GenBank/DDBJ whole genome shotgun (WGS) entry which is preliminary data.</text>
</comment>
<protein>
    <submittedName>
        <fullName evidence="8">Cation transporter</fullName>
    </submittedName>
</protein>
<gene>
    <name evidence="8" type="ORF">E4U02_12420</name>
</gene>
<evidence type="ECO:0000256" key="5">
    <source>
        <dbReference type="ARBA" id="ARBA00023136"/>
    </source>
</evidence>
<evidence type="ECO:0000256" key="6">
    <source>
        <dbReference type="SAM" id="Phobius"/>
    </source>
</evidence>
<dbReference type="InterPro" id="IPR058533">
    <property type="entry name" value="Cation_efflux_TM"/>
</dbReference>
<name>A0A4Y9FTA3_9MICO</name>
<feature type="transmembrane region" description="Helical" evidence="6">
    <location>
        <begin position="128"/>
        <end position="153"/>
    </location>
</feature>
<dbReference type="PANTHER" id="PTHR43840:SF15">
    <property type="entry name" value="MITOCHONDRIAL METAL TRANSPORTER 1-RELATED"/>
    <property type="match status" value="1"/>
</dbReference>
<evidence type="ECO:0000313" key="9">
    <source>
        <dbReference type="Proteomes" id="UP000298358"/>
    </source>
</evidence>
<accession>A0A4Y9FTA3</accession>
<dbReference type="GO" id="GO:0016020">
    <property type="term" value="C:membrane"/>
    <property type="evidence" value="ECO:0007669"/>
    <property type="project" value="UniProtKB-SubCell"/>
</dbReference>